<keyword evidence="2 5" id="KW-0808">Transferase</keyword>
<dbReference type="EC" id="2.7.11.32" evidence="5"/>
<dbReference type="Proteomes" id="UP000321773">
    <property type="component" value="Unassembled WGS sequence"/>
</dbReference>
<dbReference type="InterPro" id="IPR005177">
    <property type="entry name" value="Kinase-pyrophosphorylase"/>
</dbReference>
<evidence type="ECO:0000256" key="1">
    <source>
        <dbReference type="ARBA" id="ARBA00022527"/>
    </source>
</evidence>
<keyword evidence="6" id="KW-0670">Pyruvate</keyword>
<dbReference type="Pfam" id="PF03618">
    <property type="entry name" value="Kinase-PPPase"/>
    <property type="match status" value="1"/>
</dbReference>
<sequence>MVKPVIYLVSDSLGETAEKVIKSALLQFGDHHEYELVREPYVDGTEKINHVLMTVARDRAIVGYTLVDPDLREYISERSQELDIEAIDILGPMLDAMERMFRKKPRVKPGLSHQLDEAYFKRIEAIEFAVKYDDGRDPRGIEKADIVLIGISRTSKTPLSQYLALKSFKVANVPIVPEVDPPKQLFDVDPSKCIGLKINSEKLNDIRKERLKALGLKPNANYATTTRIEQELEYFERLVERIQCPVIDVSYKAVEETANIILQLQMLR</sequence>
<keyword evidence="9" id="KW-1185">Reference proteome</keyword>
<evidence type="ECO:0000256" key="4">
    <source>
        <dbReference type="ARBA" id="ARBA00022777"/>
    </source>
</evidence>
<reference evidence="6 9" key="2">
    <citation type="submission" date="2019-07" db="EMBL/GenBank/DDBJ databases">
        <title>Whole genome shotgun sequence of Halolactibacillus miurensis NBRC 100873.</title>
        <authorList>
            <person name="Hosoyama A."/>
            <person name="Uohara A."/>
            <person name="Ohji S."/>
            <person name="Ichikawa N."/>
        </authorList>
    </citation>
    <scope>NUCLEOTIDE SEQUENCE [LARGE SCALE GENOMIC DNA]</scope>
    <source>
        <strain evidence="6 9">NBRC 100873</strain>
    </source>
</reference>
<keyword evidence="1 5" id="KW-0723">Serine/threonine-protein kinase</keyword>
<dbReference type="RefSeq" id="WP_062319121.1">
    <property type="nucleotide sequence ID" value="NZ_BJWJ01000005.1"/>
</dbReference>
<dbReference type="InterPro" id="IPR026565">
    <property type="entry name" value="PPDK_reg"/>
</dbReference>
<evidence type="ECO:0000313" key="7">
    <source>
        <dbReference type="EMBL" id="SFS42332.1"/>
    </source>
</evidence>
<evidence type="ECO:0000313" key="6">
    <source>
        <dbReference type="EMBL" id="GEM03699.1"/>
    </source>
</evidence>
<keyword evidence="3 5" id="KW-0547">Nucleotide-binding</keyword>
<gene>
    <name evidence="6" type="primary">yqfL</name>
    <name evidence="6" type="ORF">HMI01_06870</name>
    <name evidence="7" type="ORF">SAMN05421668_102131</name>
</gene>
<reference evidence="7 8" key="1">
    <citation type="submission" date="2016-10" db="EMBL/GenBank/DDBJ databases">
        <authorList>
            <person name="de Groot N.N."/>
        </authorList>
    </citation>
    <scope>NUCLEOTIDE SEQUENCE [LARGE SCALE GENOMIC DNA]</scope>
    <source>
        <strain evidence="7 8">DSM 17074</strain>
    </source>
</reference>
<evidence type="ECO:0000256" key="3">
    <source>
        <dbReference type="ARBA" id="ARBA00022741"/>
    </source>
</evidence>
<dbReference type="PANTHER" id="PTHR31756">
    <property type="entry name" value="PYRUVATE, PHOSPHATE DIKINASE REGULATORY PROTEIN 1, CHLOROPLASTIC"/>
    <property type="match status" value="1"/>
</dbReference>
<evidence type="ECO:0000313" key="9">
    <source>
        <dbReference type="Proteomes" id="UP000321773"/>
    </source>
</evidence>
<evidence type="ECO:0000256" key="2">
    <source>
        <dbReference type="ARBA" id="ARBA00022679"/>
    </source>
</evidence>
<keyword evidence="4 5" id="KW-0418">Kinase</keyword>
<name>A0A1I6PQ29_9BACI</name>
<comment type="function">
    <text evidence="5">Bifunctional serine/threonine kinase and phosphorylase involved in the regulation of the pyruvate, phosphate dikinase (PPDK) by catalyzing its phosphorylation/dephosphorylation.</text>
</comment>
<dbReference type="GO" id="GO:0005524">
    <property type="term" value="F:ATP binding"/>
    <property type="evidence" value="ECO:0007669"/>
    <property type="project" value="InterPro"/>
</dbReference>
<dbReference type="EMBL" id="BJWJ01000005">
    <property type="protein sequence ID" value="GEM03699.1"/>
    <property type="molecule type" value="Genomic_DNA"/>
</dbReference>
<dbReference type="GO" id="GO:0016776">
    <property type="term" value="F:phosphotransferase activity, phosphate group as acceptor"/>
    <property type="evidence" value="ECO:0007669"/>
    <property type="project" value="UniProtKB-UniRule"/>
</dbReference>
<dbReference type="GO" id="GO:0004674">
    <property type="term" value="F:protein serine/threonine kinase activity"/>
    <property type="evidence" value="ECO:0007669"/>
    <property type="project" value="UniProtKB-UniRule"/>
</dbReference>
<dbReference type="EMBL" id="FPAI01000002">
    <property type="protein sequence ID" value="SFS42332.1"/>
    <property type="molecule type" value="Genomic_DNA"/>
</dbReference>
<dbReference type="OrthoDB" id="9782201at2"/>
<protein>
    <recommendedName>
        <fullName evidence="5">Putative pyruvate, phosphate dikinase regulatory protein</fullName>
        <shortName evidence="5">PPDK regulatory protein</shortName>
        <ecNumber evidence="5">2.7.11.32</ecNumber>
        <ecNumber evidence="5">2.7.4.27</ecNumber>
    </recommendedName>
</protein>
<evidence type="ECO:0000256" key="5">
    <source>
        <dbReference type="HAMAP-Rule" id="MF_00921"/>
    </source>
</evidence>
<dbReference type="EC" id="2.7.4.27" evidence="5"/>
<dbReference type="PANTHER" id="PTHR31756:SF3">
    <property type="entry name" value="PYRUVATE, PHOSPHATE DIKINASE REGULATORY PROTEIN 1, CHLOROPLASTIC"/>
    <property type="match status" value="1"/>
</dbReference>
<feature type="binding site" evidence="5">
    <location>
        <begin position="150"/>
        <end position="157"/>
    </location>
    <ligand>
        <name>ADP</name>
        <dbReference type="ChEBI" id="CHEBI:456216"/>
    </ligand>
</feature>
<dbReference type="NCBIfam" id="NF003742">
    <property type="entry name" value="PRK05339.1"/>
    <property type="match status" value="1"/>
</dbReference>
<dbReference type="STRING" id="306541.SAMN05421668_102131"/>
<accession>A0A1I6PQ29</accession>
<dbReference type="HAMAP" id="MF_00921">
    <property type="entry name" value="PDRP"/>
    <property type="match status" value="1"/>
</dbReference>
<evidence type="ECO:0000313" key="8">
    <source>
        <dbReference type="Proteomes" id="UP000199139"/>
    </source>
</evidence>
<organism evidence="7 8">
    <name type="scientific">Halolactibacillus miurensis</name>
    <dbReference type="NCBI Taxonomy" id="306541"/>
    <lineage>
        <taxon>Bacteria</taxon>
        <taxon>Bacillati</taxon>
        <taxon>Bacillota</taxon>
        <taxon>Bacilli</taxon>
        <taxon>Bacillales</taxon>
        <taxon>Bacillaceae</taxon>
        <taxon>Halolactibacillus</taxon>
    </lineage>
</organism>
<comment type="catalytic activity">
    <reaction evidence="5">
        <text>N(tele)-phospho-L-histidyl/O-phospho-L-threonyl-[pyruvate, phosphate dikinase] + phosphate + H(+) = N(tele)-phospho-L-histidyl/L-threonyl-[pyruvate, phosphate dikinase] + diphosphate</text>
        <dbReference type="Rhea" id="RHEA:43696"/>
        <dbReference type="Rhea" id="RHEA-COMP:10650"/>
        <dbReference type="Rhea" id="RHEA-COMP:10651"/>
        <dbReference type="ChEBI" id="CHEBI:15378"/>
        <dbReference type="ChEBI" id="CHEBI:30013"/>
        <dbReference type="ChEBI" id="CHEBI:33019"/>
        <dbReference type="ChEBI" id="CHEBI:43474"/>
        <dbReference type="ChEBI" id="CHEBI:61977"/>
        <dbReference type="ChEBI" id="CHEBI:83586"/>
        <dbReference type="EC" id="2.7.4.27"/>
    </reaction>
</comment>
<dbReference type="Proteomes" id="UP000199139">
    <property type="component" value="Unassembled WGS sequence"/>
</dbReference>
<proteinExistence type="inferred from homology"/>
<comment type="similarity">
    <text evidence="5">Belongs to the pyruvate, phosphate/water dikinase regulatory protein family. PDRP subfamily.</text>
</comment>
<dbReference type="GO" id="GO:0043531">
    <property type="term" value="F:ADP binding"/>
    <property type="evidence" value="ECO:0007669"/>
    <property type="project" value="UniProtKB-UniRule"/>
</dbReference>
<comment type="catalytic activity">
    <reaction evidence="5">
        <text>N(tele)-phospho-L-histidyl/L-threonyl-[pyruvate, phosphate dikinase] + ADP = N(tele)-phospho-L-histidyl/O-phospho-L-threonyl-[pyruvate, phosphate dikinase] + AMP + H(+)</text>
        <dbReference type="Rhea" id="RHEA:43692"/>
        <dbReference type="Rhea" id="RHEA-COMP:10650"/>
        <dbReference type="Rhea" id="RHEA-COMP:10651"/>
        <dbReference type="ChEBI" id="CHEBI:15378"/>
        <dbReference type="ChEBI" id="CHEBI:30013"/>
        <dbReference type="ChEBI" id="CHEBI:61977"/>
        <dbReference type="ChEBI" id="CHEBI:83586"/>
        <dbReference type="ChEBI" id="CHEBI:456215"/>
        <dbReference type="ChEBI" id="CHEBI:456216"/>
        <dbReference type="EC" id="2.7.11.32"/>
    </reaction>
</comment>
<dbReference type="AlphaFoldDB" id="A0A1I6PQ29"/>